<reference evidence="4 5" key="1">
    <citation type="submission" date="2018-07" db="EMBL/GenBank/DDBJ databases">
        <title>Complete genome sequence of Psychrobacillus sp. PB01, isolated from iceberg, and comparative genome analysis of Psychrobacillus strains.</title>
        <authorList>
            <person name="Lee P.C."/>
        </authorList>
    </citation>
    <scope>NUCLEOTIDE SEQUENCE [LARGE SCALE GENOMIC DNA]</scope>
    <source>
        <strain evidence="4 5">PB01</strain>
    </source>
</reference>
<evidence type="ECO:0000256" key="1">
    <source>
        <dbReference type="ARBA" id="ARBA00006739"/>
    </source>
</evidence>
<dbReference type="SUPFAM" id="SSF53448">
    <property type="entry name" value="Nucleotide-diphospho-sugar transferases"/>
    <property type="match status" value="1"/>
</dbReference>
<dbReference type="CDD" id="cd00761">
    <property type="entry name" value="Glyco_tranf_GTA_type"/>
    <property type="match status" value="1"/>
</dbReference>
<dbReference type="EMBL" id="CP031223">
    <property type="protein sequence ID" value="QFF99865.1"/>
    <property type="molecule type" value="Genomic_DNA"/>
</dbReference>
<evidence type="ECO:0000313" key="4">
    <source>
        <dbReference type="EMBL" id="QFF99865.1"/>
    </source>
</evidence>
<keyword evidence="2" id="KW-1133">Transmembrane helix</keyword>
<feature type="transmembrane region" description="Helical" evidence="2">
    <location>
        <begin position="271"/>
        <end position="288"/>
    </location>
</feature>
<proteinExistence type="inferred from homology"/>
<dbReference type="Pfam" id="PF00535">
    <property type="entry name" value="Glycos_transf_2"/>
    <property type="match status" value="1"/>
</dbReference>
<name>A0A5J6SPK5_9BACI</name>
<keyword evidence="2" id="KW-0812">Transmembrane</keyword>
<accession>A0A5J6SPK5</accession>
<dbReference type="KEGG" id="psyo:PB01_14100"/>
<protein>
    <submittedName>
        <fullName evidence="4">Glycosyltransferase family 2 protein</fullName>
    </submittedName>
</protein>
<evidence type="ECO:0000259" key="3">
    <source>
        <dbReference type="Pfam" id="PF00535"/>
    </source>
</evidence>
<gene>
    <name evidence="4" type="ORF">PB01_14100</name>
</gene>
<dbReference type="Gene3D" id="3.90.550.10">
    <property type="entry name" value="Spore Coat Polysaccharide Biosynthesis Protein SpsA, Chain A"/>
    <property type="match status" value="1"/>
</dbReference>
<sequence>MIKVTVFTPCYNRRHTIEKLYESLISQTCYLFEWVVVDDGSSDDTKEYFEEILKNEKGFNIKYTKVLNGGKHRAINIGLDMAVGEYFFIVDSDDYLTKDSIDLIYIWIKSISETKQNFAGVSGLKGYNQNDMVGKTFKGYYLDCSALDRQKYNILGDKSEVVKTSVLKKYKFPEINGENLMTEDIVWNRIANEGYLIRYFNKINYICEYREDGLTKKRDELFCSNFIGYTLYINELLKYKIILKVKWRAIMAYGYRGRLINQPYKTLAKNINISTPILFILIKFGFFYKRVIERFLKR</sequence>
<evidence type="ECO:0000313" key="5">
    <source>
        <dbReference type="Proteomes" id="UP000325517"/>
    </source>
</evidence>
<dbReference type="RefSeq" id="WP_151700764.1">
    <property type="nucleotide sequence ID" value="NZ_CP031223.1"/>
</dbReference>
<evidence type="ECO:0000256" key="2">
    <source>
        <dbReference type="SAM" id="Phobius"/>
    </source>
</evidence>
<comment type="similarity">
    <text evidence="1">Belongs to the glycosyltransferase 2 family.</text>
</comment>
<dbReference type="PANTHER" id="PTHR22916:SF3">
    <property type="entry name" value="UDP-GLCNAC:BETAGAL BETA-1,3-N-ACETYLGLUCOSAMINYLTRANSFERASE-LIKE PROTEIN 1"/>
    <property type="match status" value="1"/>
</dbReference>
<feature type="domain" description="Glycosyltransferase 2-like" evidence="3">
    <location>
        <begin position="5"/>
        <end position="102"/>
    </location>
</feature>
<keyword evidence="4" id="KW-0808">Transferase</keyword>
<dbReference type="PANTHER" id="PTHR22916">
    <property type="entry name" value="GLYCOSYLTRANSFERASE"/>
    <property type="match status" value="1"/>
</dbReference>
<dbReference type="AlphaFoldDB" id="A0A5J6SPK5"/>
<keyword evidence="2" id="KW-0472">Membrane</keyword>
<dbReference type="OrthoDB" id="9810303at2"/>
<dbReference type="InterPro" id="IPR029044">
    <property type="entry name" value="Nucleotide-diphossugar_trans"/>
</dbReference>
<keyword evidence="5" id="KW-1185">Reference proteome</keyword>
<dbReference type="GO" id="GO:0016758">
    <property type="term" value="F:hexosyltransferase activity"/>
    <property type="evidence" value="ECO:0007669"/>
    <property type="project" value="UniProtKB-ARBA"/>
</dbReference>
<dbReference type="Proteomes" id="UP000325517">
    <property type="component" value="Chromosome"/>
</dbReference>
<organism evidence="4 5">
    <name type="scientific">Psychrobacillus glaciei</name>
    <dbReference type="NCBI Taxonomy" id="2283160"/>
    <lineage>
        <taxon>Bacteria</taxon>
        <taxon>Bacillati</taxon>
        <taxon>Bacillota</taxon>
        <taxon>Bacilli</taxon>
        <taxon>Bacillales</taxon>
        <taxon>Bacillaceae</taxon>
        <taxon>Psychrobacillus</taxon>
    </lineage>
</organism>
<dbReference type="InterPro" id="IPR001173">
    <property type="entry name" value="Glyco_trans_2-like"/>
</dbReference>